<accession>A0A0A9FCP4</accession>
<name>A0A0A9FCP4_ARUDO</name>
<dbReference type="AlphaFoldDB" id="A0A0A9FCP4"/>
<proteinExistence type="predicted"/>
<organism evidence="1">
    <name type="scientific">Arundo donax</name>
    <name type="common">Giant reed</name>
    <name type="synonym">Donax arundinaceus</name>
    <dbReference type="NCBI Taxonomy" id="35708"/>
    <lineage>
        <taxon>Eukaryota</taxon>
        <taxon>Viridiplantae</taxon>
        <taxon>Streptophyta</taxon>
        <taxon>Embryophyta</taxon>
        <taxon>Tracheophyta</taxon>
        <taxon>Spermatophyta</taxon>
        <taxon>Magnoliopsida</taxon>
        <taxon>Liliopsida</taxon>
        <taxon>Poales</taxon>
        <taxon>Poaceae</taxon>
        <taxon>PACMAD clade</taxon>
        <taxon>Arundinoideae</taxon>
        <taxon>Arundineae</taxon>
        <taxon>Arundo</taxon>
    </lineage>
</organism>
<protein>
    <submittedName>
        <fullName evidence="1">Uncharacterized protein</fullName>
    </submittedName>
</protein>
<dbReference type="EMBL" id="GBRH01188907">
    <property type="protein sequence ID" value="JAE08989.1"/>
    <property type="molecule type" value="Transcribed_RNA"/>
</dbReference>
<sequence length="31" mass="3746">MLFLIFRGLRSSLLMQCLHFSGLRYFIKRVV</sequence>
<reference evidence="1" key="2">
    <citation type="journal article" date="2015" name="Data Brief">
        <title>Shoot transcriptome of the giant reed, Arundo donax.</title>
        <authorList>
            <person name="Barrero R.A."/>
            <person name="Guerrero F.D."/>
            <person name="Moolhuijzen P."/>
            <person name="Goolsby J.A."/>
            <person name="Tidwell J."/>
            <person name="Bellgard S.E."/>
            <person name="Bellgard M.I."/>
        </authorList>
    </citation>
    <scope>NUCLEOTIDE SEQUENCE</scope>
    <source>
        <tissue evidence="1">Shoot tissue taken approximately 20 cm above the soil surface</tissue>
    </source>
</reference>
<evidence type="ECO:0000313" key="1">
    <source>
        <dbReference type="EMBL" id="JAE08989.1"/>
    </source>
</evidence>
<reference evidence="1" key="1">
    <citation type="submission" date="2014-09" db="EMBL/GenBank/DDBJ databases">
        <authorList>
            <person name="Magalhaes I.L.F."/>
            <person name="Oliveira U."/>
            <person name="Santos F.R."/>
            <person name="Vidigal T.H.D.A."/>
            <person name="Brescovit A.D."/>
            <person name="Santos A.J."/>
        </authorList>
    </citation>
    <scope>NUCLEOTIDE SEQUENCE</scope>
    <source>
        <tissue evidence="1">Shoot tissue taken approximately 20 cm above the soil surface</tissue>
    </source>
</reference>